<name>A0A8H6JFE3_9PEZI</name>
<keyword evidence="1" id="KW-0732">Signal</keyword>
<protein>
    <recommendedName>
        <fullName evidence="4">Secreted protein</fullName>
    </recommendedName>
</protein>
<dbReference type="Proteomes" id="UP000639643">
    <property type="component" value="Unassembled WGS sequence"/>
</dbReference>
<reference evidence="2" key="1">
    <citation type="journal article" date="2020" name="Phytopathology">
        <title>Genome Sequence Resources of Colletotrichum truncatum, C. plurivorum, C. musicola, and C. sojae: Four Species Pathogenic to Soybean (Glycine max).</title>
        <authorList>
            <person name="Rogerio F."/>
            <person name="Boufleur T.R."/>
            <person name="Ciampi-Guillardi M."/>
            <person name="Sukno S.A."/>
            <person name="Thon M.R."/>
            <person name="Massola Junior N.S."/>
            <person name="Baroncelli R."/>
        </authorList>
    </citation>
    <scope>NUCLEOTIDE SEQUENCE</scope>
    <source>
        <strain evidence="2">LFN0074</strain>
    </source>
</reference>
<dbReference type="PANTHER" id="PTHR35605">
    <property type="entry name" value="ECP2 EFFECTOR PROTEIN DOMAIN-CONTAINING PROTEIN-RELATED"/>
    <property type="match status" value="1"/>
</dbReference>
<sequence>MRYATVALTAFAAMLSGAAAAPAATEPNYDSPLPGYKLVPAQWETQAFVDGPFIQLEGTIQEVRAELIKINPNYDADFNITIDANPAPPADLEARTDFNGMYYFCDGRWSQTDGSTTWGNINYLRNVGGKPRLGAGPSTCSRVSCSYGAGITWCNDANSEKELYSFGSIADGAEYIFWRCGGASNVPVWQRKPAGQVFHNTNWNVFITGEWC</sequence>
<dbReference type="AlphaFoldDB" id="A0A8H6JFE3"/>
<organism evidence="2 3">
    <name type="scientific">Colletotrichum musicola</name>
    <dbReference type="NCBI Taxonomy" id="2175873"/>
    <lineage>
        <taxon>Eukaryota</taxon>
        <taxon>Fungi</taxon>
        <taxon>Dikarya</taxon>
        <taxon>Ascomycota</taxon>
        <taxon>Pezizomycotina</taxon>
        <taxon>Sordariomycetes</taxon>
        <taxon>Hypocreomycetidae</taxon>
        <taxon>Glomerellales</taxon>
        <taxon>Glomerellaceae</taxon>
        <taxon>Colletotrichum</taxon>
        <taxon>Colletotrichum orchidearum species complex</taxon>
    </lineage>
</organism>
<dbReference type="OrthoDB" id="3552888at2759"/>
<evidence type="ECO:0000256" key="1">
    <source>
        <dbReference type="SAM" id="SignalP"/>
    </source>
</evidence>
<comment type="caution">
    <text evidence="2">The sequence shown here is derived from an EMBL/GenBank/DDBJ whole genome shotgun (WGS) entry which is preliminary data.</text>
</comment>
<dbReference type="EMBL" id="WIGM01000812">
    <property type="protein sequence ID" value="KAF6811658.1"/>
    <property type="molecule type" value="Genomic_DNA"/>
</dbReference>
<gene>
    <name evidence="2" type="ORF">CMUS01_13218</name>
</gene>
<feature type="signal peptide" evidence="1">
    <location>
        <begin position="1"/>
        <end position="20"/>
    </location>
</feature>
<accession>A0A8H6JFE3</accession>
<evidence type="ECO:0000313" key="3">
    <source>
        <dbReference type="Proteomes" id="UP000639643"/>
    </source>
</evidence>
<proteinExistence type="predicted"/>
<evidence type="ECO:0000313" key="2">
    <source>
        <dbReference type="EMBL" id="KAF6811658.1"/>
    </source>
</evidence>
<dbReference type="PANTHER" id="PTHR35605:SF1">
    <property type="entry name" value="ECP2 EFFECTOR PROTEIN DOMAIN-CONTAINING PROTEIN-RELATED"/>
    <property type="match status" value="1"/>
</dbReference>
<keyword evidence="3" id="KW-1185">Reference proteome</keyword>
<feature type="chain" id="PRO_5034820895" description="Secreted protein" evidence="1">
    <location>
        <begin position="21"/>
        <end position="212"/>
    </location>
</feature>
<evidence type="ECO:0008006" key="4">
    <source>
        <dbReference type="Google" id="ProtNLM"/>
    </source>
</evidence>